<feature type="compositionally biased region" description="Polar residues" evidence="1">
    <location>
        <begin position="69"/>
        <end position="80"/>
    </location>
</feature>
<feature type="region of interest" description="Disordered" evidence="1">
    <location>
        <begin position="149"/>
        <end position="202"/>
    </location>
</feature>
<feature type="compositionally biased region" description="Basic and acidic residues" evidence="1">
    <location>
        <begin position="166"/>
        <end position="182"/>
    </location>
</feature>
<protein>
    <submittedName>
        <fullName evidence="2 3">Uncharacterized protein</fullName>
    </submittedName>
</protein>
<accession>A0A2K2CN77</accession>
<evidence type="ECO:0000313" key="3">
    <source>
        <dbReference type="EnsemblPlants" id="PNT63476"/>
    </source>
</evidence>
<feature type="compositionally biased region" description="Basic and acidic residues" evidence="1">
    <location>
        <begin position="81"/>
        <end position="99"/>
    </location>
</feature>
<proteinExistence type="predicted"/>
<evidence type="ECO:0000256" key="1">
    <source>
        <dbReference type="SAM" id="MobiDB-lite"/>
    </source>
</evidence>
<reference evidence="3" key="3">
    <citation type="submission" date="2018-08" db="UniProtKB">
        <authorList>
            <consortium name="EnsemblPlants"/>
        </authorList>
    </citation>
    <scope>IDENTIFICATION</scope>
    <source>
        <strain evidence="3">cv. Bd21</strain>
    </source>
</reference>
<reference evidence="2 3" key="1">
    <citation type="journal article" date="2010" name="Nature">
        <title>Genome sequencing and analysis of the model grass Brachypodium distachyon.</title>
        <authorList>
            <consortium name="International Brachypodium Initiative"/>
        </authorList>
    </citation>
    <scope>NUCLEOTIDE SEQUENCE [LARGE SCALE GENOMIC DNA]</scope>
    <source>
        <strain evidence="2 3">Bd21</strain>
    </source>
</reference>
<organism evidence="2">
    <name type="scientific">Brachypodium distachyon</name>
    <name type="common">Purple false brome</name>
    <name type="synonym">Trachynia distachya</name>
    <dbReference type="NCBI Taxonomy" id="15368"/>
    <lineage>
        <taxon>Eukaryota</taxon>
        <taxon>Viridiplantae</taxon>
        <taxon>Streptophyta</taxon>
        <taxon>Embryophyta</taxon>
        <taxon>Tracheophyta</taxon>
        <taxon>Spermatophyta</taxon>
        <taxon>Magnoliopsida</taxon>
        <taxon>Liliopsida</taxon>
        <taxon>Poales</taxon>
        <taxon>Poaceae</taxon>
        <taxon>BOP clade</taxon>
        <taxon>Pooideae</taxon>
        <taxon>Stipodae</taxon>
        <taxon>Brachypodieae</taxon>
        <taxon>Brachypodium</taxon>
    </lineage>
</organism>
<dbReference type="AlphaFoldDB" id="A0A2K2CN77"/>
<feature type="region of interest" description="Disordered" evidence="1">
    <location>
        <begin position="1"/>
        <end position="115"/>
    </location>
</feature>
<sequence length="202" mass="20884">EAVNPGAGTPDLAARLRQPTRGESAASTGTGGGGSGGEAANPPTGAPDLVGGGGGSPRQGMKAGRRAWSTASMPSGTGKEQTGREGGSRVEVGAEERRGSARGGGGRRKRKWGSIWIGERRPTKISSRSRARSLQLGRRWHAAWWGRTSARAPHRKATRGARGYARRHEEAGASLRERDGRGGGRGKGARSERRKGGGGTCA</sequence>
<dbReference type="EnsemblPlants" id="PNT63476">
    <property type="protein sequence ID" value="PNT63476"/>
    <property type="gene ID" value="BRADI_4g16487v3"/>
</dbReference>
<gene>
    <name evidence="2" type="ORF">BRADI_4g16487v3</name>
</gene>
<dbReference type="EMBL" id="CM000883">
    <property type="protein sequence ID" value="PNT63476.1"/>
    <property type="molecule type" value="Genomic_DNA"/>
</dbReference>
<name>A0A2K2CN77_BRADI</name>
<evidence type="ECO:0000313" key="4">
    <source>
        <dbReference type="Proteomes" id="UP000008810"/>
    </source>
</evidence>
<reference evidence="2" key="2">
    <citation type="submission" date="2017-06" db="EMBL/GenBank/DDBJ databases">
        <title>WGS assembly of Brachypodium distachyon.</title>
        <authorList>
            <consortium name="The International Brachypodium Initiative"/>
            <person name="Lucas S."/>
            <person name="Harmon-Smith M."/>
            <person name="Lail K."/>
            <person name="Tice H."/>
            <person name="Grimwood J."/>
            <person name="Bruce D."/>
            <person name="Barry K."/>
            <person name="Shu S."/>
            <person name="Lindquist E."/>
            <person name="Wang M."/>
            <person name="Pitluck S."/>
            <person name="Vogel J.P."/>
            <person name="Garvin D.F."/>
            <person name="Mockler T.C."/>
            <person name="Schmutz J."/>
            <person name="Rokhsar D."/>
            <person name="Bevan M.W."/>
        </authorList>
    </citation>
    <scope>NUCLEOTIDE SEQUENCE</scope>
    <source>
        <strain evidence="2">Bd21</strain>
    </source>
</reference>
<keyword evidence="4" id="KW-1185">Reference proteome</keyword>
<dbReference type="InParanoid" id="A0A2K2CN77"/>
<dbReference type="Proteomes" id="UP000008810">
    <property type="component" value="Chromosome 4"/>
</dbReference>
<dbReference type="Gramene" id="PNT63476">
    <property type="protein sequence ID" value="PNT63476"/>
    <property type="gene ID" value="BRADI_4g16487v3"/>
</dbReference>
<feature type="non-terminal residue" evidence="2">
    <location>
        <position position="1"/>
    </location>
</feature>
<evidence type="ECO:0000313" key="2">
    <source>
        <dbReference type="EMBL" id="PNT63476.1"/>
    </source>
</evidence>